<evidence type="ECO:0000313" key="9">
    <source>
        <dbReference type="EMBL" id="KAF6161278.1"/>
    </source>
</evidence>
<dbReference type="InterPro" id="IPR000743">
    <property type="entry name" value="Glyco_hydro_28"/>
</dbReference>
<sequence length="155" mass="16477">MHLVLTGCQGAEISNVVITAPEDNPNTDGIHLGYSSNVEIFDTTIGTGDDCISIGNGTSDVKIHRVTCGPGHGIRSKKTSAVKVSNVWFIDFQESSSLEVAVEIFCSKTVACTDIHLGNVQLMSVDTKKGLPDASCYNAYETSKAPVKPPVPCFD</sequence>
<keyword evidence="4" id="KW-0964">Secreted</keyword>
<proteinExistence type="inferred from homology"/>
<dbReference type="PANTHER" id="PTHR31375">
    <property type="match status" value="1"/>
</dbReference>
<evidence type="ECO:0000256" key="7">
    <source>
        <dbReference type="ARBA" id="ARBA00023316"/>
    </source>
</evidence>
<dbReference type="Pfam" id="PF00295">
    <property type="entry name" value="Glyco_hydro_28"/>
    <property type="match status" value="1"/>
</dbReference>
<dbReference type="InterPro" id="IPR012334">
    <property type="entry name" value="Pectin_lyas_fold"/>
</dbReference>
<dbReference type="GO" id="GO:0005975">
    <property type="term" value="P:carbohydrate metabolic process"/>
    <property type="evidence" value="ECO:0007669"/>
    <property type="project" value="InterPro"/>
</dbReference>
<gene>
    <name evidence="9" type="ORF">GIB67_009165</name>
</gene>
<dbReference type="GO" id="GO:0071555">
    <property type="term" value="P:cell wall organization"/>
    <property type="evidence" value="ECO:0007669"/>
    <property type="project" value="UniProtKB-KW"/>
</dbReference>
<evidence type="ECO:0000256" key="2">
    <source>
        <dbReference type="ARBA" id="ARBA00008834"/>
    </source>
</evidence>
<evidence type="ECO:0008006" key="11">
    <source>
        <dbReference type="Google" id="ProtNLM"/>
    </source>
</evidence>
<dbReference type="OrthoDB" id="1909044at2759"/>
<evidence type="ECO:0000256" key="8">
    <source>
        <dbReference type="RuleBase" id="RU361169"/>
    </source>
</evidence>
<keyword evidence="3" id="KW-0134">Cell wall</keyword>
<name>A0A7J7N2Y4_9MAGN</name>
<keyword evidence="10" id="KW-1185">Reference proteome</keyword>
<evidence type="ECO:0000313" key="10">
    <source>
        <dbReference type="Proteomes" id="UP000541444"/>
    </source>
</evidence>
<accession>A0A7J7N2Y4</accession>
<evidence type="ECO:0000256" key="6">
    <source>
        <dbReference type="ARBA" id="ARBA00023295"/>
    </source>
</evidence>
<evidence type="ECO:0000256" key="1">
    <source>
        <dbReference type="ARBA" id="ARBA00004191"/>
    </source>
</evidence>
<protein>
    <recommendedName>
        <fullName evidence="11">Polygalacturonase</fullName>
    </recommendedName>
</protein>
<dbReference type="AlphaFoldDB" id="A0A7J7N2Y4"/>
<keyword evidence="6 8" id="KW-0326">Glycosidase</keyword>
<dbReference type="EMBL" id="JACGCM010001135">
    <property type="protein sequence ID" value="KAF6161278.1"/>
    <property type="molecule type" value="Genomic_DNA"/>
</dbReference>
<evidence type="ECO:0000256" key="4">
    <source>
        <dbReference type="ARBA" id="ARBA00022525"/>
    </source>
</evidence>
<comment type="caution">
    <text evidence="9">The sequence shown here is derived from an EMBL/GenBank/DDBJ whole genome shotgun (WGS) entry which is preliminary data.</text>
</comment>
<dbReference type="InterPro" id="IPR011050">
    <property type="entry name" value="Pectin_lyase_fold/virulence"/>
</dbReference>
<dbReference type="GO" id="GO:0004650">
    <property type="term" value="F:polygalacturonase activity"/>
    <property type="evidence" value="ECO:0007669"/>
    <property type="project" value="InterPro"/>
</dbReference>
<keyword evidence="5 8" id="KW-0378">Hydrolase</keyword>
<dbReference type="SUPFAM" id="SSF51126">
    <property type="entry name" value="Pectin lyase-like"/>
    <property type="match status" value="1"/>
</dbReference>
<evidence type="ECO:0000256" key="3">
    <source>
        <dbReference type="ARBA" id="ARBA00022512"/>
    </source>
</evidence>
<reference evidence="9 10" key="1">
    <citation type="journal article" date="2020" name="IScience">
        <title>Genome Sequencing of the Endangered Kingdonia uniflora (Circaeasteraceae, Ranunculales) Reveals Potential Mechanisms of Evolutionary Specialization.</title>
        <authorList>
            <person name="Sun Y."/>
            <person name="Deng T."/>
            <person name="Zhang A."/>
            <person name="Moore M.J."/>
            <person name="Landis J.B."/>
            <person name="Lin N."/>
            <person name="Zhang H."/>
            <person name="Zhang X."/>
            <person name="Huang J."/>
            <person name="Zhang X."/>
            <person name="Sun H."/>
            <person name="Wang H."/>
        </authorList>
    </citation>
    <scope>NUCLEOTIDE SEQUENCE [LARGE SCALE GENOMIC DNA]</scope>
    <source>
        <strain evidence="9">TB1705</strain>
        <tissue evidence="9">Leaf</tissue>
    </source>
</reference>
<dbReference type="Proteomes" id="UP000541444">
    <property type="component" value="Unassembled WGS sequence"/>
</dbReference>
<comment type="similarity">
    <text evidence="2 8">Belongs to the glycosyl hydrolase 28 family.</text>
</comment>
<keyword evidence="7" id="KW-0961">Cell wall biogenesis/degradation</keyword>
<evidence type="ECO:0000256" key="5">
    <source>
        <dbReference type="ARBA" id="ARBA00022801"/>
    </source>
</evidence>
<comment type="subcellular location">
    <subcellularLocation>
        <location evidence="1">Secreted</location>
        <location evidence="1">Cell wall</location>
    </subcellularLocation>
</comment>
<organism evidence="9 10">
    <name type="scientific">Kingdonia uniflora</name>
    <dbReference type="NCBI Taxonomy" id="39325"/>
    <lineage>
        <taxon>Eukaryota</taxon>
        <taxon>Viridiplantae</taxon>
        <taxon>Streptophyta</taxon>
        <taxon>Embryophyta</taxon>
        <taxon>Tracheophyta</taxon>
        <taxon>Spermatophyta</taxon>
        <taxon>Magnoliopsida</taxon>
        <taxon>Ranunculales</taxon>
        <taxon>Circaeasteraceae</taxon>
        <taxon>Kingdonia</taxon>
    </lineage>
</organism>
<dbReference type="Gene3D" id="2.160.20.10">
    <property type="entry name" value="Single-stranded right-handed beta-helix, Pectin lyase-like"/>
    <property type="match status" value="2"/>
</dbReference>